<keyword evidence="3" id="KW-1185">Reference proteome</keyword>
<evidence type="ECO:0000256" key="1">
    <source>
        <dbReference type="SAM" id="MobiDB-lite"/>
    </source>
</evidence>
<dbReference type="EMBL" id="CDMY01000040">
    <property type="protein sequence ID" value="CEL91984.1"/>
    <property type="molecule type" value="Genomic_DNA"/>
</dbReference>
<gene>
    <name evidence="2" type="ORF">Vbra_6722</name>
</gene>
<accession>A0A0G4E9V5</accession>
<evidence type="ECO:0000313" key="3">
    <source>
        <dbReference type="Proteomes" id="UP000041254"/>
    </source>
</evidence>
<proteinExistence type="predicted"/>
<protein>
    <submittedName>
        <fullName evidence="2">Uncharacterized protein</fullName>
    </submittedName>
</protein>
<dbReference type="VEuPathDB" id="CryptoDB:Vbra_6722"/>
<sequence>MQRSGRHWVPPPAISAASKKKAAPTQPKQKSAHSPSKKIPKNAGHLEELSEKERAWRFKELVSFICMEKLPENAETIRPFRRRERKEADGKVTARAPNILEQLIDAHCLLYNYGSYLHLDGLISNVAVDKDGQVYVFDLGGALSMSKGSGPCTHRPEE</sequence>
<organism evidence="2 3">
    <name type="scientific">Vitrella brassicaformis (strain CCMP3155)</name>
    <dbReference type="NCBI Taxonomy" id="1169540"/>
    <lineage>
        <taxon>Eukaryota</taxon>
        <taxon>Sar</taxon>
        <taxon>Alveolata</taxon>
        <taxon>Colpodellida</taxon>
        <taxon>Vitrellaceae</taxon>
        <taxon>Vitrella</taxon>
    </lineage>
</organism>
<name>A0A0G4E9V5_VITBC</name>
<dbReference type="Proteomes" id="UP000041254">
    <property type="component" value="Unassembled WGS sequence"/>
</dbReference>
<evidence type="ECO:0000313" key="2">
    <source>
        <dbReference type="EMBL" id="CEL91984.1"/>
    </source>
</evidence>
<dbReference type="AlphaFoldDB" id="A0A0G4E9V5"/>
<dbReference type="InParanoid" id="A0A0G4E9V5"/>
<reference evidence="2 3" key="1">
    <citation type="submission" date="2014-11" db="EMBL/GenBank/DDBJ databases">
        <authorList>
            <person name="Zhu J."/>
            <person name="Qi W."/>
            <person name="Song R."/>
        </authorList>
    </citation>
    <scope>NUCLEOTIDE SEQUENCE [LARGE SCALE GENOMIC DNA]</scope>
</reference>
<feature type="region of interest" description="Disordered" evidence="1">
    <location>
        <begin position="1"/>
        <end position="46"/>
    </location>
</feature>